<dbReference type="Proteomes" id="UP000016922">
    <property type="component" value="Unassembled WGS sequence"/>
</dbReference>
<dbReference type="STRING" id="1116229.S3DEN8"/>
<gene>
    <name evidence="3" type="ORF">GLAREA_11279</name>
</gene>
<protein>
    <recommendedName>
        <fullName evidence="2">DUF7770 domain-containing protein</fullName>
    </recommendedName>
</protein>
<dbReference type="RefSeq" id="XP_008077658.1">
    <property type="nucleotide sequence ID" value="XM_008079467.1"/>
</dbReference>
<dbReference type="Pfam" id="PF24968">
    <property type="entry name" value="DUF7770"/>
    <property type="match status" value="1"/>
</dbReference>
<dbReference type="HOGENOM" id="CLU_085826_2_0_1"/>
<evidence type="ECO:0000259" key="2">
    <source>
        <dbReference type="Pfam" id="PF24968"/>
    </source>
</evidence>
<dbReference type="OMA" id="GCTGWIL"/>
<dbReference type="AlphaFoldDB" id="S3DEN8"/>
<keyword evidence="4" id="KW-1185">Reference proteome</keyword>
<dbReference type="eggNOG" id="ENOG502SWZY">
    <property type="taxonomic scope" value="Eukaryota"/>
</dbReference>
<proteinExistence type="predicted"/>
<organism evidence="3 4">
    <name type="scientific">Glarea lozoyensis (strain ATCC 20868 / MF5171)</name>
    <dbReference type="NCBI Taxonomy" id="1116229"/>
    <lineage>
        <taxon>Eukaryota</taxon>
        <taxon>Fungi</taxon>
        <taxon>Dikarya</taxon>
        <taxon>Ascomycota</taxon>
        <taxon>Pezizomycotina</taxon>
        <taxon>Leotiomycetes</taxon>
        <taxon>Helotiales</taxon>
        <taxon>Helotiaceae</taxon>
        <taxon>Glarea</taxon>
    </lineage>
</organism>
<feature type="domain" description="DUF7770" evidence="2">
    <location>
        <begin position="47"/>
        <end position="196"/>
    </location>
</feature>
<evidence type="ECO:0000313" key="3">
    <source>
        <dbReference type="EMBL" id="EPE35579.1"/>
    </source>
</evidence>
<name>S3DEN8_GLAL2</name>
<sequence length="214" mass="23682">MGSCFSSEGDNNSGGGKSISPEPNFNPVTYSPSQELIRSANRVVIAVRFVAQTVLQNGSNHWVIFLQTGQEEAVRINMDPSLTLGAQTPGHGYRGAMTITHRNHAVTRNHELMISIPTGRQHTVAQFIDTIVGARHHEYDFTTEGRGCTGWILDQYHLFLRQGLIPPKFDAIESAINMEWRQGKPSGGRQATRGFYMKDTRGGGWSRDGAVARR</sequence>
<dbReference type="GeneID" id="19470320"/>
<feature type="compositionally biased region" description="Polar residues" evidence="1">
    <location>
        <begin position="1"/>
        <end position="11"/>
    </location>
</feature>
<accession>S3DEN8</accession>
<evidence type="ECO:0000256" key="1">
    <source>
        <dbReference type="SAM" id="MobiDB-lite"/>
    </source>
</evidence>
<dbReference type="EMBL" id="KE145354">
    <property type="protein sequence ID" value="EPE35579.1"/>
    <property type="molecule type" value="Genomic_DNA"/>
</dbReference>
<dbReference type="InterPro" id="IPR056672">
    <property type="entry name" value="DUF7770"/>
</dbReference>
<dbReference type="OrthoDB" id="3527137at2759"/>
<feature type="region of interest" description="Disordered" evidence="1">
    <location>
        <begin position="1"/>
        <end position="27"/>
    </location>
</feature>
<dbReference type="KEGG" id="glz:GLAREA_11279"/>
<evidence type="ECO:0000313" key="4">
    <source>
        <dbReference type="Proteomes" id="UP000016922"/>
    </source>
</evidence>
<reference evidence="3 4" key="1">
    <citation type="journal article" date="2013" name="BMC Genomics">
        <title>Genomics-driven discovery of the pneumocandin biosynthetic gene cluster in the fungus Glarea lozoyensis.</title>
        <authorList>
            <person name="Chen L."/>
            <person name="Yue Q."/>
            <person name="Zhang X."/>
            <person name="Xiang M."/>
            <person name="Wang C."/>
            <person name="Li S."/>
            <person name="Che Y."/>
            <person name="Ortiz-Lopez F.J."/>
            <person name="Bills G.F."/>
            <person name="Liu X."/>
            <person name="An Z."/>
        </authorList>
    </citation>
    <scope>NUCLEOTIDE SEQUENCE [LARGE SCALE GENOMIC DNA]</scope>
    <source>
        <strain evidence="4">ATCC 20868 / MF5171</strain>
    </source>
</reference>